<dbReference type="EC" id="2.7.1.169" evidence="1"/>
<keyword evidence="3" id="KW-1185">Reference proteome</keyword>
<dbReference type="GO" id="GO:0016301">
    <property type="term" value="F:kinase activity"/>
    <property type="evidence" value="ECO:0007669"/>
    <property type="project" value="UniProtKB-UniRule"/>
</dbReference>
<keyword evidence="1" id="KW-0808">Transferase</keyword>
<dbReference type="Proteomes" id="UP000000262">
    <property type="component" value="Chromosome"/>
</dbReference>
<proteinExistence type="inferred from homology"/>
<name>A8A998_IGNH4</name>
<dbReference type="PANTHER" id="PTHR42282">
    <property type="entry name" value="PANTOATE KINASE-RELATED"/>
    <property type="match status" value="1"/>
</dbReference>
<dbReference type="PhylomeDB" id="A8A998"/>
<evidence type="ECO:0000313" key="3">
    <source>
        <dbReference type="Proteomes" id="UP000000262"/>
    </source>
</evidence>
<sequence length="255" mass="27125">MIVEVPLHVSGLWRPVWRRSAISTGSLGAGVLLKPGAVCSPGGPRPPVPTALGEVRCKLPVPVGKGFATSAAIALASAIFKYKSFVEAAARAHVAEVLNKTGLGDVMAIAYGRGVAVRTEAGGPGWGRVESLEVPRKVFVVGFTVKGLFADTPSMLSSLDVREAFEDAWKALLDGFDFYSFLEAAEAFSARVGFLKFVEPRLLKLPGVMGGYVKKSAGVLFVEGAYADEVLEEVKKVYKVARAFTPASFYMRVAP</sequence>
<dbReference type="UniPathway" id="UPA00241"/>
<organism evidence="2 3">
    <name type="scientific">Ignicoccus hospitalis (strain KIN4/I / DSM 18386 / JCM 14125)</name>
    <dbReference type="NCBI Taxonomy" id="453591"/>
    <lineage>
        <taxon>Archaea</taxon>
        <taxon>Thermoproteota</taxon>
        <taxon>Thermoprotei</taxon>
        <taxon>Desulfurococcales</taxon>
        <taxon>Desulfurococcaceae</taxon>
        <taxon>Ignicoccus</taxon>
    </lineage>
</organism>
<dbReference type="OrthoDB" id="85822at2157"/>
<reference evidence="2 3" key="1">
    <citation type="journal article" date="2008" name="Genome Biol.">
        <title>A genomic analysis of the archaeal system Ignicoccus hospitalis-Nanoarchaeum equitans.</title>
        <authorList>
            <person name="Podar M."/>
            <person name="Anderson I."/>
            <person name="Makarova K.S."/>
            <person name="Elkins J.G."/>
            <person name="Ivanova N."/>
            <person name="Wall M.A."/>
            <person name="Lykidis A."/>
            <person name="Mavromatis K."/>
            <person name="Sun H."/>
            <person name="Hudson M.E."/>
            <person name="Chen W."/>
            <person name="Deciu C."/>
            <person name="Hutchison D."/>
            <person name="Eads J.R."/>
            <person name="Anderson A."/>
            <person name="Fernandes F."/>
            <person name="Szeto E."/>
            <person name="Lapidus A."/>
            <person name="Kyrpides N.C."/>
            <person name="Saier M.H.Jr."/>
            <person name="Richardson P.M."/>
            <person name="Rachel R."/>
            <person name="Huber H."/>
            <person name="Eisen J.A."/>
            <person name="Koonin E.V."/>
            <person name="Keller M."/>
            <person name="Stetter K.O."/>
        </authorList>
    </citation>
    <scope>NUCLEOTIDE SEQUENCE [LARGE SCALE GENOMIC DNA]</scope>
    <source>
        <strain evidence="3">KIN4/I / DSM 18386 / JCM 14125</strain>
    </source>
</reference>
<evidence type="ECO:0000313" key="2">
    <source>
        <dbReference type="EMBL" id="ABU81500.1"/>
    </source>
</evidence>
<dbReference type="HAMAP" id="MF_02223">
    <property type="entry name" value="Pantoate_kinase"/>
    <property type="match status" value="1"/>
</dbReference>
<dbReference type="STRING" id="453591.Igni_0317"/>
<evidence type="ECO:0000256" key="1">
    <source>
        <dbReference type="HAMAP-Rule" id="MF_02223"/>
    </source>
</evidence>
<protein>
    <recommendedName>
        <fullName evidence="1">Pantoate kinase</fullName>
        <shortName evidence="1">PoK</shortName>
        <ecNumber evidence="1">2.7.1.169</ecNumber>
    </recommendedName>
</protein>
<keyword evidence="1" id="KW-0547">Nucleotide-binding</keyword>
<keyword evidence="1" id="KW-0173">Coenzyme A biosynthesis</keyword>
<dbReference type="GO" id="GO:0005524">
    <property type="term" value="F:ATP binding"/>
    <property type="evidence" value="ECO:0007669"/>
    <property type="project" value="UniProtKB-KW"/>
</dbReference>
<dbReference type="HOGENOM" id="CLU_081191_1_0_2"/>
<dbReference type="InterPro" id="IPR012043">
    <property type="entry name" value="PoK"/>
</dbReference>
<comment type="pathway">
    <text evidence="1">Cofactor biosynthesis; coenzyme A biosynthesis.</text>
</comment>
<gene>
    <name evidence="2" type="ordered locus">Igni_0317</name>
</gene>
<keyword evidence="1" id="KW-0067">ATP-binding</keyword>
<dbReference type="GeneID" id="5563141"/>
<comment type="catalytic activity">
    <reaction evidence="1">
        <text>(R)-pantoate + ATP = (R)-4-phosphopantoate + ADP + H(+)</text>
        <dbReference type="Rhea" id="RHEA:28246"/>
        <dbReference type="ChEBI" id="CHEBI:15378"/>
        <dbReference type="ChEBI" id="CHEBI:15980"/>
        <dbReference type="ChEBI" id="CHEBI:30616"/>
        <dbReference type="ChEBI" id="CHEBI:61294"/>
        <dbReference type="ChEBI" id="CHEBI:456216"/>
        <dbReference type="EC" id="2.7.1.169"/>
    </reaction>
</comment>
<dbReference type="PANTHER" id="PTHR42282:SF1">
    <property type="entry name" value="PANTOATE KINASE"/>
    <property type="match status" value="1"/>
</dbReference>
<comment type="function">
    <text evidence="1">Phosphorylates (R)-pantoate to form (R)-4-phosphopantoate in the CoA biosynthesis pathway.</text>
</comment>
<dbReference type="AlphaFoldDB" id="A8A998"/>
<accession>A8A998</accession>
<dbReference type="GO" id="GO:0015937">
    <property type="term" value="P:coenzyme A biosynthetic process"/>
    <property type="evidence" value="ECO:0007669"/>
    <property type="project" value="UniProtKB-UniRule"/>
</dbReference>
<dbReference type="RefSeq" id="WP_011998352.1">
    <property type="nucleotide sequence ID" value="NC_009776.1"/>
</dbReference>
<dbReference type="eggNOG" id="arCOG04263">
    <property type="taxonomic scope" value="Archaea"/>
</dbReference>
<comment type="similarity">
    <text evidence="1">Belongs to the GHMP kinase family. PoK subfamily.</text>
</comment>
<keyword evidence="1 2" id="KW-0418">Kinase</keyword>
<dbReference type="EMBL" id="CP000816">
    <property type="protein sequence ID" value="ABU81500.1"/>
    <property type="molecule type" value="Genomic_DNA"/>
</dbReference>
<dbReference type="KEGG" id="iho:Igni_0317"/>